<evidence type="ECO:0000256" key="6">
    <source>
        <dbReference type="ARBA" id="ARBA00049117"/>
    </source>
</evidence>
<evidence type="ECO:0000256" key="2">
    <source>
        <dbReference type="ARBA" id="ARBA00022801"/>
    </source>
</evidence>
<name>A0A2V1K3P9_9BURK</name>
<evidence type="ECO:0000256" key="4">
    <source>
        <dbReference type="ARBA" id="ARBA00034320"/>
    </source>
</evidence>
<dbReference type="Gene3D" id="3.40.50.300">
    <property type="entry name" value="P-loop containing nucleotide triphosphate hydrolases"/>
    <property type="match status" value="1"/>
</dbReference>
<dbReference type="GO" id="GO:0016787">
    <property type="term" value="F:hydrolase activity"/>
    <property type="evidence" value="ECO:0007669"/>
    <property type="project" value="UniProtKB-KW"/>
</dbReference>
<dbReference type="InterPro" id="IPR003495">
    <property type="entry name" value="CobW/HypB/UreG_nucleotide-bd"/>
</dbReference>
<keyword evidence="2" id="KW-0378">Hydrolase</keyword>
<protein>
    <submittedName>
        <fullName evidence="8">GTP-binding protein</fullName>
    </submittedName>
</protein>
<dbReference type="Pfam" id="PF07683">
    <property type="entry name" value="CobW_C"/>
    <property type="match status" value="1"/>
</dbReference>
<evidence type="ECO:0000256" key="5">
    <source>
        <dbReference type="ARBA" id="ARBA00045658"/>
    </source>
</evidence>
<dbReference type="EMBL" id="QETA01000001">
    <property type="protein sequence ID" value="PWF25210.1"/>
    <property type="molecule type" value="Genomic_DNA"/>
</dbReference>
<dbReference type="AlphaFoldDB" id="A0A2V1K3P9"/>
<keyword evidence="1" id="KW-0547">Nucleotide-binding</keyword>
<sequence length="344" mass="36721">MIAYTIAMPDSSQARSALPAPIPVTLLTGFLGSGKTTLLNHLVQQPALCHALVVINEFGQTALDHLLVAHSTEQVVAPLAGGCLCCHLRGDLVQTLRDITWRFARNGQRQFDRVLIETSGLADPIPILQTLASHPQLSGRYRLDGVICTLDLCHGNETLAQHPAALRQLASADCILLTKPDQASAAQHASLRLQLDHINPSAARMEIRHGAIAADQLLELVSATHHAARTSNTPITGTALLSPHPLSMRHAGSTLPADHGLAATTVTFETPLALAGLPQWIAAQTANLPGHVLRIKGLLHIEGAAVPYAIHGVGHSIYPPVPLQSWPNVDRRSHVIFITHTPAV</sequence>
<accession>A0A2V1K3P9</accession>
<evidence type="ECO:0000313" key="9">
    <source>
        <dbReference type="Proteomes" id="UP000245212"/>
    </source>
</evidence>
<keyword evidence="9" id="KW-1185">Reference proteome</keyword>
<evidence type="ECO:0000256" key="1">
    <source>
        <dbReference type="ARBA" id="ARBA00022741"/>
    </source>
</evidence>
<dbReference type="PANTHER" id="PTHR13748:SF62">
    <property type="entry name" value="COBW DOMAIN-CONTAINING PROTEIN"/>
    <property type="match status" value="1"/>
</dbReference>
<dbReference type="SMART" id="SM00833">
    <property type="entry name" value="CobW_C"/>
    <property type="match status" value="1"/>
</dbReference>
<comment type="catalytic activity">
    <reaction evidence="6">
        <text>GTP + H2O = GDP + phosphate + H(+)</text>
        <dbReference type="Rhea" id="RHEA:19669"/>
        <dbReference type="ChEBI" id="CHEBI:15377"/>
        <dbReference type="ChEBI" id="CHEBI:15378"/>
        <dbReference type="ChEBI" id="CHEBI:37565"/>
        <dbReference type="ChEBI" id="CHEBI:43474"/>
        <dbReference type="ChEBI" id="CHEBI:58189"/>
    </reaction>
    <physiologicalReaction direction="left-to-right" evidence="6">
        <dbReference type="Rhea" id="RHEA:19670"/>
    </physiologicalReaction>
</comment>
<organism evidence="8 9">
    <name type="scientific">Corticimicrobacter populi</name>
    <dbReference type="NCBI Taxonomy" id="2175229"/>
    <lineage>
        <taxon>Bacteria</taxon>
        <taxon>Pseudomonadati</taxon>
        <taxon>Pseudomonadota</taxon>
        <taxon>Betaproteobacteria</taxon>
        <taxon>Burkholderiales</taxon>
        <taxon>Alcaligenaceae</taxon>
        <taxon>Corticimicrobacter</taxon>
    </lineage>
</organism>
<evidence type="ECO:0000256" key="3">
    <source>
        <dbReference type="ARBA" id="ARBA00023186"/>
    </source>
</evidence>
<dbReference type="Pfam" id="PF02492">
    <property type="entry name" value="cobW"/>
    <property type="match status" value="1"/>
</dbReference>
<dbReference type="InterPro" id="IPR036627">
    <property type="entry name" value="CobW-likC_sf"/>
</dbReference>
<evidence type="ECO:0000259" key="7">
    <source>
        <dbReference type="SMART" id="SM00833"/>
    </source>
</evidence>
<dbReference type="CDD" id="cd03112">
    <property type="entry name" value="CobW-like"/>
    <property type="match status" value="1"/>
</dbReference>
<dbReference type="InterPro" id="IPR051316">
    <property type="entry name" value="Zinc-reg_GTPase_activator"/>
</dbReference>
<dbReference type="SUPFAM" id="SSF52540">
    <property type="entry name" value="P-loop containing nucleoside triphosphate hydrolases"/>
    <property type="match status" value="1"/>
</dbReference>
<comment type="function">
    <text evidence="5">Zinc chaperone that directly transfers zinc cofactor to target proteins, thereby activating them. Zinc is transferred from the CXCC motif in the GTPase domain to the zinc binding site in target proteins in a process requiring GTP hydrolysis.</text>
</comment>
<dbReference type="Proteomes" id="UP000245212">
    <property type="component" value="Unassembled WGS sequence"/>
</dbReference>
<reference evidence="9" key="1">
    <citation type="submission" date="2018-05" db="EMBL/GenBank/DDBJ databases">
        <authorList>
            <person name="Li Y."/>
        </authorList>
    </citation>
    <scope>NUCLEOTIDE SEQUENCE [LARGE SCALE GENOMIC DNA]</scope>
    <source>
        <strain evidence="9">3d-2-2</strain>
    </source>
</reference>
<dbReference type="Gene3D" id="3.30.1220.10">
    <property type="entry name" value="CobW-like, C-terminal domain"/>
    <property type="match status" value="1"/>
</dbReference>
<gene>
    <name evidence="8" type="ORF">DD235_03400</name>
</gene>
<comment type="caution">
    <text evidence="8">The sequence shown here is derived from an EMBL/GenBank/DDBJ whole genome shotgun (WGS) entry which is preliminary data.</text>
</comment>
<dbReference type="InterPro" id="IPR027417">
    <property type="entry name" value="P-loop_NTPase"/>
</dbReference>
<keyword evidence="3" id="KW-0143">Chaperone</keyword>
<dbReference type="PANTHER" id="PTHR13748">
    <property type="entry name" value="COBW-RELATED"/>
    <property type="match status" value="1"/>
</dbReference>
<dbReference type="GO" id="GO:0005737">
    <property type="term" value="C:cytoplasm"/>
    <property type="evidence" value="ECO:0007669"/>
    <property type="project" value="TreeGrafter"/>
</dbReference>
<dbReference type="SUPFAM" id="SSF90002">
    <property type="entry name" value="Hypothetical protein YjiA, C-terminal domain"/>
    <property type="match status" value="1"/>
</dbReference>
<dbReference type="GO" id="GO:0000166">
    <property type="term" value="F:nucleotide binding"/>
    <property type="evidence" value="ECO:0007669"/>
    <property type="project" value="UniProtKB-KW"/>
</dbReference>
<feature type="domain" description="CobW C-terminal" evidence="7">
    <location>
        <begin position="261"/>
        <end position="341"/>
    </location>
</feature>
<comment type="similarity">
    <text evidence="4">Belongs to the SIMIBI class G3E GTPase family. ZNG1 subfamily.</text>
</comment>
<proteinExistence type="inferred from homology"/>
<dbReference type="InterPro" id="IPR011629">
    <property type="entry name" value="CobW-like_C"/>
</dbReference>
<evidence type="ECO:0000313" key="8">
    <source>
        <dbReference type="EMBL" id="PWF25210.1"/>
    </source>
</evidence>